<feature type="domain" description="TonB-dependent receptor-like beta-barrel" evidence="12">
    <location>
        <begin position="483"/>
        <end position="1044"/>
    </location>
</feature>
<dbReference type="InterPro" id="IPR011662">
    <property type="entry name" value="Secretin/TonB_short_N"/>
</dbReference>
<comment type="subcellular location">
    <subcellularLocation>
        <location evidence="1 10">Cell outer membrane</location>
        <topology evidence="1 10">Multi-pass membrane protein</topology>
    </subcellularLocation>
</comment>
<keyword evidence="6" id="KW-0408">Iron</keyword>
<evidence type="ECO:0000313" key="16">
    <source>
        <dbReference type="Proteomes" id="UP000190166"/>
    </source>
</evidence>
<dbReference type="Pfam" id="PF07715">
    <property type="entry name" value="Plug"/>
    <property type="match status" value="1"/>
</dbReference>
<keyword evidence="2 10" id="KW-0813">Transport</keyword>
<dbReference type="InterPro" id="IPR012910">
    <property type="entry name" value="Plug_dom"/>
</dbReference>
<dbReference type="Gene3D" id="2.60.40.1120">
    <property type="entry name" value="Carboxypeptidase-like, regulatory domain"/>
    <property type="match status" value="1"/>
</dbReference>
<keyword evidence="4" id="KW-0410">Iron transport</keyword>
<protein>
    <submittedName>
        <fullName evidence="15">TonB-linked outer membrane protein, SusC/RagA family</fullName>
    </submittedName>
</protein>
<evidence type="ECO:0000259" key="12">
    <source>
        <dbReference type="Pfam" id="PF00593"/>
    </source>
</evidence>
<keyword evidence="9 10" id="KW-0998">Cell outer membrane</keyword>
<evidence type="ECO:0000259" key="13">
    <source>
        <dbReference type="Pfam" id="PF07660"/>
    </source>
</evidence>
<organism evidence="15 16">
    <name type="scientific">Chitinophaga ginsengisegetis</name>
    <dbReference type="NCBI Taxonomy" id="393003"/>
    <lineage>
        <taxon>Bacteria</taxon>
        <taxon>Pseudomonadati</taxon>
        <taxon>Bacteroidota</taxon>
        <taxon>Chitinophagia</taxon>
        <taxon>Chitinophagales</taxon>
        <taxon>Chitinophagaceae</taxon>
        <taxon>Chitinophaga</taxon>
    </lineage>
</organism>
<dbReference type="Pfam" id="PF13715">
    <property type="entry name" value="CarbopepD_reg_2"/>
    <property type="match status" value="1"/>
</dbReference>
<evidence type="ECO:0000313" key="15">
    <source>
        <dbReference type="EMBL" id="SKC98585.1"/>
    </source>
</evidence>
<evidence type="ECO:0000256" key="4">
    <source>
        <dbReference type="ARBA" id="ARBA00022496"/>
    </source>
</evidence>
<dbReference type="InterPro" id="IPR037066">
    <property type="entry name" value="Plug_dom_sf"/>
</dbReference>
<dbReference type="NCBIfam" id="TIGR04056">
    <property type="entry name" value="OMP_RagA_SusC"/>
    <property type="match status" value="1"/>
</dbReference>
<keyword evidence="16" id="KW-1185">Reference proteome</keyword>
<evidence type="ECO:0000259" key="14">
    <source>
        <dbReference type="Pfam" id="PF07715"/>
    </source>
</evidence>
<evidence type="ECO:0000256" key="6">
    <source>
        <dbReference type="ARBA" id="ARBA00023004"/>
    </source>
</evidence>
<evidence type="ECO:0000256" key="11">
    <source>
        <dbReference type="RuleBase" id="RU003357"/>
    </source>
</evidence>
<dbReference type="InterPro" id="IPR039426">
    <property type="entry name" value="TonB-dep_rcpt-like"/>
</dbReference>
<feature type="domain" description="TonB-dependent receptor plug" evidence="14">
    <location>
        <begin position="217"/>
        <end position="338"/>
    </location>
</feature>
<gene>
    <name evidence="15" type="ORF">SAMN05660461_1227</name>
</gene>
<sequence>MPGLSPTKIALTMRLTIVLMIVATLKVSAGAFGQTVSVSVKNAPMEEVFTSVKQQTGYLFFYDRDLLRTVKPVTIKAENTRLADFLAEIFKGQPLDYTIKDKTIFIKKKALPAGSNNISTSPEAIQQPVTGVVKDAAGALLIGVTVKVKGTNIGTITDENGHFSLAAGPGDELVVTYVGYEPYTVRIGNYGPLQLFLRQRTSSLDETVVIGYGTTSKRNNTGSVSSIKAEDIASQPVMDPLSAMQGRMAGLFITSSNGLPGSSFKVVIRGQSSIDHTNDPLYIIDGVPFYSDPLNQFTSANGNQSPLATINPSDIERIDVLKDADATAIYGSRGGNGVVLITTKRGKSGKTQANFNVYTGASKVVNTVKMLNTPEYIAMRKEAFKNDNKPYDEESAPDLTLWDQQHTTDWQKFMIGGTGHTTEAQGSVSGGNEQTQFILSGTYHKESTVMPGSLGYQRGAGHFNLNHNSADGKFNISTSVNYTANKDNSLASDLTTFFNMPPNYPLYDSTGKYYWFSTAQNPQAYLLRRSEINTNTLVANSTIRYTILPGLNLKTSLGYNKSNMKQLQVYPNATFNPITSTGSMSYFGNADVGSYIIEPQIDYNKTIAKGDLQVMVGGTWQQTISQGQSVKATGFSSDALLEDQQAAGLITPNPSQYAFYRYTSVFGRVNYNWDGKYLVNATYRRDGSTRFGPGNRFGNFGAIGAAWIFTKEGFMKEVSFLSFGKLRASIGITGNDKVGDYQYLDSWNSNPYPYNGLPGLTPTRLANPLYKWEENRKKEIGLELGFLKDRILFNTNYYHNISSNQLVQYQLSPQVGFPSITANFPAEVLNSGWEFEVNTINIQQANFTWKSSLNLTVSKNELKSFPGIEGSAYKDIYVVGQSLTIVRGYKFIGIDPETGLAQFYSNSGTTTDPAEYDDYVTLGKTMPAYYGGLQNSFTYKGFSLDFLLQFVKQEGPQIGYGYGSPAIGTFANQDLRALDRWKNKGDNTTVPGATTSAGTANYRSYSLSTANWGDASYIRLKNVSVRYDLSKYTKRWKVNNISVYALAQNLLTFTNYKGLDPETQGMVMPPLKAYTIGLQFAL</sequence>
<dbReference type="EMBL" id="FUZZ01000001">
    <property type="protein sequence ID" value="SKC98585.1"/>
    <property type="molecule type" value="Genomic_DNA"/>
</dbReference>
<evidence type="ECO:0000256" key="9">
    <source>
        <dbReference type="ARBA" id="ARBA00023237"/>
    </source>
</evidence>
<dbReference type="SUPFAM" id="SSF56935">
    <property type="entry name" value="Porins"/>
    <property type="match status" value="1"/>
</dbReference>
<dbReference type="PROSITE" id="PS52016">
    <property type="entry name" value="TONB_DEPENDENT_REC_3"/>
    <property type="match status" value="1"/>
</dbReference>
<evidence type="ECO:0000256" key="3">
    <source>
        <dbReference type="ARBA" id="ARBA00022452"/>
    </source>
</evidence>
<dbReference type="InterPro" id="IPR023996">
    <property type="entry name" value="TonB-dep_OMP_SusC/RagA"/>
</dbReference>
<dbReference type="InterPro" id="IPR008969">
    <property type="entry name" value="CarboxyPept-like_regulatory"/>
</dbReference>
<accession>A0A1T5NDM6</accession>
<keyword evidence="3 10" id="KW-1134">Transmembrane beta strand</keyword>
<name>A0A1T5NDM6_9BACT</name>
<keyword evidence="5 10" id="KW-0812">Transmembrane</keyword>
<dbReference type="InterPro" id="IPR036942">
    <property type="entry name" value="Beta-barrel_TonB_sf"/>
</dbReference>
<keyword evidence="4" id="KW-0406">Ion transport</keyword>
<evidence type="ECO:0000256" key="10">
    <source>
        <dbReference type="PROSITE-ProRule" id="PRU01360"/>
    </source>
</evidence>
<evidence type="ECO:0000256" key="5">
    <source>
        <dbReference type="ARBA" id="ARBA00022692"/>
    </source>
</evidence>
<dbReference type="InterPro" id="IPR000531">
    <property type="entry name" value="Beta-barrel_TonB"/>
</dbReference>
<dbReference type="Pfam" id="PF07660">
    <property type="entry name" value="STN"/>
    <property type="match status" value="1"/>
</dbReference>
<dbReference type="Pfam" id="PF00593">
    <property type="entry name" value="TonB_dep_Rec_b-barrel"/>
    <property type="match status" value="1"/>
</dbReference>
<dbReference type="Gene3D" id="2.170.130.10">
    <property type="entry name" value="TonB-dependent receptor, plug domain"/>
    <property type="match status" value="1"/>
</dbReference>
<dbReference type="Proteomes" id="UP000190166">
    <property type="component" value="Unassembled WGS sequence"/>
</dbReference>
<dbReference type="Gene3D" id="2.40.170.20">
    <property type="entry name" value="TonB-dependent receptor, beta-barrel domain"/>
    <property type="match status" value="1"/>
</dbReference>
<dbReference type="STRING" id="393003.SAMN05660461_1227"/>
<dbReference type="InterPro" id="IPR023997">
    <property type="entry name" value="TonB-dep_OMP_SusC/RagA_CS"/>
</dbReference>
<dbReference type="AlphaFoldDB" id="A0A1T5NDM6"/>
<dbReference type="GO" id="GO:0006826">
    <property type="term" value="P:iron ion transport"/>
    <property type="evidence" value="ECO:0007669"/>
    <property type="project" value="UniProtKB-KW"/>
</dbReference>
<keyword evidence="8 10" id="KW-0472">Membrane</keyword>
<dbReference type="NCBIfam" id="TIGR04057">
    <property type="entry name" value="SusC_RagA_signa"/>
    <property type="match status" value="1"/>
</dbReference>
<feature type="domain" description="Secretin/TonB short N-terminal" evidence="13">
    <location>
        <begin position="58"/>
        <end position="109"/>
    </location>
</feature>
<dbReference type="GO" id="GO:0009279">
    <property type="term" value="C:cell outer membrane"/>
    <property type="evidence" value="ECO:0007669"/>
    <property type="project" value="UniProtKB-SubCell"/>
</dbReference>
<evidence type="ECO:0000256" key="8">
    <source>
        <dbReference type="ARBA" id="ARBA00023136"/>
    </source>
</evidence>
<keyword evidence="7 11" id="KW-0798">TonB box</keyword>
<evidence type="ECO:0000256" key="7">
    <source>
        <dbReference type="ARBA" id="ARBA00023077"/>
    </source>
</evidence>
<proteinExistence type="inferred from homology"/>
<dbReference type="SUPFAM" id="SSF49464">
    <property type="entry name" value="Carboxypeptidase regulatory domain-like"/>
    <property type="match status" value="1"/>
</dbReference>
<evidence type="ECO:0000256" key="2">
    <source>
        <dbReference type="ARBA" id="ARBA00022448"/>
    </source>
</evidence>
<evidence type="ECO:0000256" key="1">
    <source>
        <dbReference type="ARBA" id="ARBA00004571"/>
    </source>
</evidence>
<reference evidence="15 16" key="1">
    <citation type="submission" date="2017-02" db="EMBL/GenBank/DDBJ databases">
        <authorList>
            <person name="Peterson S.W."/>
        </authorList>
    </citation>
    <scope>NUCLEOTIDE SEQUENCE [LARGE SCALE GENOMIC DNA]</scope>
    <source>
        <strain evidence="15 16">DSM 18108</strain>
    </source>
</reference>
<comment type="similarity">
    <text evidence="10 11">Belongs to the TonB-dependent receptor family.</text>
</comment>